<dbReference type="Pfam" id="PF00512">
    <property type="entry name" value="HisKA"/>
    <property type="match status" value="1"/>
</dbReference>
<feature type="transmembrane region" description="Helical" evidence="9">
    <location>
        <begin position="183"/>
        <end position="203"/>
    </location>
</feature>
<dbReference type="PANTHER" id="PTHR43065:SF46">
    <property type="entry name" value="C4-DICARBOXYLATE TRANSPORT SENSOR PROTEIN DCTB"/>
    <property type="match status" value="1"/>
</dbReference>
<feature type="transmembrane region" description="Helical" evidence="9">
    <location>
        <begin position="209"/>
        <end position="227"/>
    </location>
</feature>
<organism evidence="11 12">
    <name type="scientific">Paenibacillus alvei</name>
    <name type="common">Bacillus alvei</name>
    <dbReference type="NCBI Taxonomy" id="44250"/>
    <lineage>
        <taxon>Bacteria</taxon>
        <taxon>Bacillati</taxon>
        <taxon>Bacillota</taxon>
        <taxon>Bacilli</taxon>
        <taxon>Bacillales</taxon>
        <taxon>Paenibacillaceae</taxon>
        <taxon>Paenibacillus</taxon>
    </lineage>
</organism>
<gene>
    <name evidence="11" type="ORF">PBLR_10319</name>
</gene>
<evidence type="ECO:0000256" key="6">
    <source>
        <dbReference type="ARBA" id="ARBA00022777"/>
    </source>
</evidence>
<feature type="transmembrane region" description="Helical" evidence="9">
    <location>
        <begin position="6"/>
        <end position="29"/>
    </location>
</feature>
<evidence type="ECO:0000256" key="4">
    <source>
        <dbReference type="ARBA" id="ARBA00022679"/>
    </source>
</evidence>
<dbReference type="InterPro" id="IPR003661">
    <property type="entry name" value="HisK_dim/P_dom"/>
</dbReference>
<sequence>MGFKNWFTRGIFVGLIILVIGAITSPSLLSTQPEPTKITITQWDVIWEKQQSAWKDIVRRTEGWETIDLQSSVPLKPQGSQSAWYRISLPPVHWDQPGLYIRMLYGFEVDVYSDEGRKLYHSARDYGSDVYQILVPIRPSSNSQHVYIHTATTVERIGIQKSIIIGNYQEIIQDYANQGLIDILLGSSLVFIAIVMLICVFSLRNIDVPSWLSLNIVIMAAGIIMITNSKFIHTYFGEYGKMTIILFDIAMQALSPALTYYFEQITGPGPFSITLKIRKFQVVYSILMLLCLFINILSNNQFYGFFYFITVKLYAVLIVGQLCLLAGISIVYAFRKNVDALLFAIGFTVFATVTLGELVWFLLHSGQYELTIWKWGVIAFVIAFIMIMGRRIVATHEQVIQYSKELEMYNGKLQHSEKMHILSELAASVAHEVRNPLQVTRGFLQLMKNHSNDKEKEYVKLALTELDRASEIITDFLTFAKPELEDVVILNVGEELRQIEGILMPLANMQGGVIELEVESNLLIYGNSSKFKQVFINLIKNSIEALQDGGMIRIAGYEERGSIMICIQDDGVGMDQEEIARLGEPYFSNKTKGTGLGLMVTFRIVEVMQGSIHFQSEKGKGTEAIVRFPSALEQPPIAIHSGA</sequence>
<dbReference type="EMBL" id="LS992241">
    <property type="protein sequence ID" value="SYX81900.1"/>
    <property type="molecule type" value="Genomic_DNA"/>
</dbReference>
<evidence type="ECO:0000256" key="5">
    <source>
        <dbReference type="ARBA" id="ARBA00022741"/>
    </source>
</evidence>
<accession>A0A383R4L5</accession>
<feature type="transmembrane region" description="Helical" evidence="9">
    <location>
        <begin position="340"/>
        <end position="363"/>
    </location>
</feature>
<evidence type="ECO:0000259" key="10">
    <source>
        <dbReference type="PROSITE" id="PS50109"/>
    </source>
</evidence>
<feature type="domain" description="Histidine kinase" evidence="10">
    <location>
        <begin position="428"/>
        <end position="632"/>
    </location>
</feature>
<proteinExistence type="predicted"/>
<dbReference type="RefSeq" id="WP_138184439.1">
    <property type="nucleotide sequence ID" value="NZ_LS992241.1"/>
</dbReference>
<dbReference type="InterPro" id="IPR036097">
    <property type="entry name" value="HisK_dim/P_sf"/>
</dbReference>
<feature type="transmembrane region" description="Helical" evidence="9">
    <location>
        <begin position="239"/>
        <end position="262"/>
    </location>
</feature>
<reference evidence="12" key="1">
    <citation type="submission" date="2018-08" db="EMBL/GenBank/DDBJ databases">
        <authorList>
            <person name="Chevrot R."/>
        </authorList>
    </citation>
    <scope>NUCLEOTIDE SEQUENCE [LARGE SCALE GENOMIC DNA]</scope>
</reference>
<evidence type="ECO:0000313" key="12">
    <source>
        <dbReference type="Proteomes" id="UP000304148"/>
    </source>
</evidence>
<evidence type="ECO:0000256" key="1">
    <source>
        <dbReference type="ARBA" id="ARBA00000085"/>
    </source>
</evidence>
<keyword evidence="9" id="KW-0812">Transmembrane</keyword>
<keyword evidence="3" id="KW-0597">Phosphoprotein</keyword>
<dbReference type="AlphaFoldDB" id="A0A383R4L5"/>
<dbReference type="CDD" id="cd00075">
    <property type="entry name" value="HATPase"/>
    <property type="match status" value="1"/>
</dbReference>
<evidence type="ECO:0000256" key="3">
    <source>
        <dbReference type="ARBA" id="ARBA00022553"/>
    </source>
</evidence>
<keyword evidence="4" id="KW-0808">Transferase</keyword>
<evidence type="ECO:0000256" key="8">
    <source>
        <dbReference type="ARBA" id="ARBA00023012"/>
    </source>
</evidence>
<feature type="transmembrane region" description="Helical" evidence="9">
    <location>
        <begin position="375"/>
        <end position="393"/>
    </location>
</feature>
<dbReference type="GO" id="GO:0000155">
    <property type="term" value="F:phosphorelay sensor kinase activity"/>
    <property type="evidence" value="ECO:0007669"/>
    <property type="project" value="InterPro"/>
</dbReference>
<dbReference type="Gene3D" id="3.30.565.10">
    <property type="entry name" value="Histidine kinase-like ATPase, C-terminal domain"/>
    <property type="match status" value="1"/>
</dbReference>
<evidence type="ECO:0000313" key="11">
    <source>
        <dbReference type="EMBL" id="SYX81900.1"/>
    </source>
</evidence>
<dbReference type="PANTHER" id="PTHR43065">
    <property type="entry name" value="SENSOR HISTIDINE KINASE"/>
    <property type="match status" value="1"/>
</dbReference>
<keyword evidence="6 11" id="KW-0418">Kinase</keyword>
<feature type="transmembrane region" description="Helical" evidence="9">
    <location>
        <begin position="282"/>
        <end position="298"/>
    </location>
</feature>
<dbReference type="SMART" id="SM00387">
    <property type="entry name" value="HATPase_c"/>
    <property type="match status" value="1"/>
</dbReference>
<protein>
    <recommendedName>
        <fullName evidence="2">histidine kinase</fullName>
        <ecNumber evidence="2">2.7.13.3</ecNumber>
    </recommendedName>
</protein>
<evidence type="ECO:0000256" key="2">
    <source>
        <dbReference type="ARBA" id="ARBA00012438"/>
    </source>
</evidence>
<dbReference type="InterPro" id="IPR003594">
    <property type="entry name" value="HATPase_dom"/>
</dbReference>
<dbReference type="Pfam" id="PF02518">
    <property type="entry name" value="HATPase_c"/>
    <property type="match status" value="1"/>
</dbReference>
<comment type="catalytic activity">
    <reaction evidence="1">
        <text>ATP + protein L-histidine = ADP + protein N-phospho-L-histidine.</text>
        <dbReference type="EC" id="2.7.13.3"/>
    </reaction>
</comment>
<keyword evidence="9" id="KW-1133">Transmembrane helix</keyword>
<keyword evidence="8" id="KW-0902">Two-component regulatory system</keyword>
<dbReference type="EC" id="2.7.13.3" evidence="2"/>
<feature type="transmembrane region" description="Helical" evidence="9">
    <location>
        <begin position="305"/>
        <end position="334"/>
    </location>
</feature>
<evidence type="ECO:0000256" key="9">
    <source>
        <dbReference type="SAM" id="Phobius"/>
    </source>
</evidence>
<dbReference type="SMART" id="SM00388">
    <property type="entry name" value="HisKA"/>
    <property type="match status" value="1"/>
</dbReference>
<dbReference type="InterPro" id="IPR005467">
    <property type="entry name" value="His_kinase_dom"/>
</dbReference>
<dbReference type="PROSITE" id="PS50109">
    <property type="entry name" value="HIS_KIN"/>
    <property type="match status" value="1"/>
</dbReference>
<dbReference type="PRINTS" id="PR00344">
    <property type="entry name" value="BCTRLSENSOR"/>
</dbReference>
<keyword evidence="5" id="KW-0547">Nucleotide-binding</keyword>
<dbReference type="InterPro" id="IPR004358">
    <property type="entry name" value="Sig_transdc_His_kin-like_C"/>
</dbReference>
<keyword evidence="9" id="KW-0472">Membrane</keyword>
<dbReference type="SUPFAM" id="SSF55874">
    <property type="entry name" value="ATPase domain of HSP90 chaperone/DNA topoisomerase II/histidine kinase"/>
    <property type="match status" value="1"/>
</dbReference>
<dbReference type="Gene3D" id="1.10.287.130">
    <property type="match status" value="1"/>
</dbReference>
<dbReference type="GO" id="GO:0005524">
    <property type="term" value="F:ATP binding"/>
    <property type="evidence" value="ECO:0007669"/>
    <property type="project" value="UniProtKB-KW"/>
</dbReference>
<dbReference type="InterPro" id="IPR036890">
    <property type="entry name" value="HATPase_C_sf"/>
</dbReference>
<evidence type="ECO:0000256" key="7">
    <source>
        <dbReference type="ARBA" id="ARBA00022840"/>
    </source>
</evidence>
<name>A0A383R4L5_PAEAL</name>
<keyword evidence="7" id="KW-0067">ATP-binding</keyword>
<dbReference type="SUPFAM" id="SSF47384">
    <property type="entry name" value="Homodimeric domain of signal transducing histidine kinase"/>
    <property type="match status" value="1"/>
</dbReference>
<dbReference type="CDD" id="cd00082">
    <property type="entry name" value="HisKA"/>
    <property type="match status" value="1"/>
</dbReference>
<dbReference type="Proteomes" id="UP000304148">
    <property type="component" value="Chromosome"/>
</dbReference>